<dbReference type="PANTHER" id="PTHR35040:SF9">
    <property type="entry name" value="4-LIKE CELL SURFACE PROTEIN, PUTATIVE (AFU_ORTHOLOGUE AFUA_4G14080)-RELATED"/>
    <property type="match status" value="1"/>
</dbReference>
<comment type="caution">
    <text evidence="1">The sequence shown here is derived from an EMBL/GenBank/DDBJ whole genome shotgun (WGS) entry which is preliminary data.</text>
</comment>
<dbReference type="EMBL" id="JAMTCK010000005">
    <property type="protein sequence ID" value="MCP2165532.1"/>
    <property type="molecule type" value="Genomic_DNA"/>
</dbReference>
<dbReference type="Pfam" id="PF12138">
    <property type="entry name" value="Spherulin4"/>
    <property type="match status" value="1"/>
</dbReference>
<reference evidence="1" key="1">
    <citation type="submission" date="2022-06" db="EMBL/GenBank/DDBJ databases">
        <title>Genomic Encyclopedia of Archaeal and Bacterial Type Strains, Phase II (KMG-II): from individual species to whole genera.</title>
        <authorList>
            <person name="Goeker M."/>
        </authorList>
    </citation>
    <scope>NUCLEOTIDE SEQUENCE</scope>
    <source>
        <strain evidence="1">DSM 43935</strain>
    </source>
</reference>
<name>A0AAE3KG31_9PSEU</name>
<proteinExistence type="predicted"/>
<dbReference type="InterPro" id="IPR021986">
    <property type="entry name" value="Spherulin4"/>
</dbReference>
<dbReference type="Proteomes" id="UP001206128">
    <property type="component" value="Unassembled WGS sequence"/>
</dbReference>
<keyword evidence="2" id="KW-1185">Reference proteome</keyword>
<protein>
    <submittedName>
        <fullName evidence="1">Spherulation-specific family 4</fullName>
    </submittedName>
</protein>
<sequence length="235" mass="25754">MNTRTVHATVHNGLIVPAYFHPALAGEDWALLAVPTGLVRLVVLNIANGPGHRPDPAFLPLLERLRAAGSGVLGYVDTAYGQRPRALTCLDLRRYQNWYGVSAVFFDRVSTDFGQVAHYAALAESARLLGAEQVVFHHGARPDPCYAEHADLLGVFEGSFSAYQDTVWPQWTLGRAPVYHLVHGVPPERMPEALGLAAERGADHVYLTERGGDNPWDGLPAWLAEHQRHASRGGR</sequence>
<dbReference type="PANTHER" id="PTHR35040">
    <property type="match status" value="1"/>
</dbReference>
<evidence type="ECO:0000313" key="2">
    <source>
        <dbReference type="Proteomes" id="UP001206128"/>
    </source>
</evidence>
<evidence type="ECO:0000313" key="1">
    <source>
        <dbReference type="EMBL" id="MCP2165532.1"/>
    </source>
</evidence>
<organism evidence="1 2">
    <name type="scientific">Goodfellowiella coeruleoviolacea</name>
    <dbReference type="NCBI Taxonomy" id="334858"/>
    <lineage>
        <taxon>Bacteria</taxon>
        <taxon>Bacillati</taxon>
        <taxon>Actinomycetota</taxon>
        <taxon>Actinomycetes</taxon>
        <taxon>Pseudonocardiales</taxon>
        <taxon>Pseudonocardiaceae</taxon>
        <taxon>Goodfellowiella</taxon>
    </lineage>
</organism>
<accession>A0AAE3KG31</accession>
<dbReference type="AlphaFoldDB" id="A0AAE3KG31"/>
<dbReference type="RefSeq" id="WP_253770436.1">
    <property type="nucleotide sequence ID" value="NZ_JAMTCK010000005.1"/>
</dbReference>
<gene>
    <name evidence="1" type="ORF">LX83_002390</name>
</gene>